<evidence type="ECO:0000256" key="10">
    <source>
        <dbReference type="ARBA" id="ARBA00023212"/>
    </source>
</evidence>
<dbReference type="PROSITE" id="PS00018">
    <property type="entry name" value="EF_HAND_1"/>
    <property type="match status" value="1"/>
</dbReference>
<keyword evidence="10" id="KW-0206">Cytoskeleton</keyword>
<dbReference type="PROSITE" id="PS50222">
    <property type="entry name" value="EF_HAND_2"/>
    <property type="match status" value="2"/>
</dbReference>
<keyword evidence="2" id="KW-0963">Cytoplasm</keyword>
<gene>
    <name evidence="15" type="primary">NINL</name>
</gene>
<dbReference type="FunCoup" id="G1NUD4">
    <property type="interactions" value="640"/>
</dbReference>
<dbReference type="GO" id="GO:0005874">
    <property type="term" value="C:microtubule"/>
    <property type="evidence" value="ECO:0007669"/>
    <property type="project" value="UniProtKB-KW"/>
</dbReference>
<dbReference type="EMBL" id="AAPE02035190">
    <property type="status" value="NOT_ANNOTATED_CDS"/>
    <property type="molecule type" value="Genomic_DNA"/>
</dbReference>
<sequence>MDEEEEDHYVSQLREVYSSCDTTGTGFLDREELQLCLKLHLEKQLPILLQTLLGNDHFARVNFEDFKEGFVAVLSSSAGVGSSDEDSSSLESAASHAVPPKYVSGSKWYGRRSRPELCDSATRTKCLPEQQAKASVKSQIRRSASLESVESLKSEEEAESAKGPQNELFEAKGQLPLWGSEAFGNTQKSCSPFSDTPESQVRAIWEELGVGSSGHLNEQELALVCQSIGLQGLKKEELEDLFNKLDQDQDGRVSLAEFQRGLFNHGPTSLLESSSPVKLSRSWSHSQVLEEGGCHTTTTSSLVSLCSGPRLFCSVDNGTGFAFPEQLIALWAQEGIHNGKEVLQSLDFSVDEKVNLLELTWALENELMMIHGATQQAALSCYRQELRFCQGQVEQMVRERDKARQDLEKAEKRNLEFVKEMDDCHSALEQLTEKKIKHLEQEYRERLNLLRSEVEMERELFWEQACRQRTMLERDLERLQAEEASLREKLTLALKENSRLQKEIIEVVEKLSESEKLVLKLQTDLEFVLKDKLEPQSTELLAQEEHFEEVLKEYKLKCRDLQDSNDELQAAVEGLRAQLPQSWRGQPHAQPNGRLLSRHGRAGIISFLGDSTPVSLETEIMMEQVKEHYQDLKIQLETKVNCYEREIEMMKKDFANKRKEMEQAFQHEVSVLEDQKANLEKLHVKSQEVIQVLQDQLQSASQGPELERTFELKRAEMEQCYAQALSGLAQQLAREKEQLEAELRRRHQQELQQFRKEAKVELNPKLTRMEAQLASHCKNLFTQHEQKEEMPQKHLLHVREMTQLDLEKEQREERGREILTRTQQQLQAWMSEEQAQLCKSFALRLELTFRKQVLALVSPALVLSIVLERQVSVLLGQQQRRPSTTGLGTVPQQALRLLQPVPQGHPKVGRWPGDVRLSARSREPREMVSYLKKASPPETDHSWAQREHLGDLLHVLRKQRPCHSNQVPLLNKPSPKHSSYRTPAGQGWSLPLSPSLFLSVSLLHYKLIFVSNQNKKQSECVGDGMGQPSAYLTSRKLEVDALLPSPYLPLSPPPLHTHIPALSEDFFKNVAFKTGINSLVSNDGIIYAESLASSESKGRIKLDRLSEENTVLKNELGRMQQELESTERTNDAQRKEIELLKRDKEKACSEMEELNKQSQKCNDELLQLNHRVLQLGEEASSQQAHIENNGITIQLLTQRLEEAGRREEVQGDQIKKLELELELINQECQSLRLSWSQLKETLEESRNQQHELLCDLEDSPQDHTDDVHQLQKQMEQSLPVGCVAELRQLLEWEQRAAQQLCQECSLQQEEEHKKQLKDTEEQVEEVEMILKNMEMLLQEKVGELGEQFEKNTKSDLLLKELYVENAHLMKALQVTEEKQRGAEKENRILEEKVRALNKLICRITSASFSV</sequence>
<evidence type="ECO:0000256" key="1">
    <source>
        <dbReference type="ARBA" id="ARBA00004300"/>
    </source>
</evidence>
<feature type="region of interest" description="Disordered" evidence="13">
    <location>
        <begin position="147"/>
        <end position="166"/>
    </location>
</feature>
<name>G1NUD4_MYOLU</name>
<evidence type="ECO:0000256" key="5">
    <source>
        <dbReference type="ARBA" id="ARBA00022723"/>
    </source>
</evidence>
<dbReference type="SUPFAM" id="SSF47473">
    <property type="entry name" value="EF-hand"/>
    <property type="match status" value="1"/>
</dbReference>
<evidence type="ECO:0000256" key="4">
    <source>
        <dbReference type="ARBA" id="ARBA00022701"/>
    </source>
</evidence>
<feature type="coiled-coil region" evidence="12">
    <location>
        <begin position="722"/>
        <end position="753"/>
    </location>
</feature>
<keyword evidence="4" id="KW-0493">Microtubule</keyword>
<feature type="coiled-coil region" evidence="12">
    <location>
        <begin position="1102"/>
        <end position="1171"/>
    </location>
</feature>
<dbReference type="PANTHER" id="PTHR18905">
    <property type="entry name" value="NINEIN"/>
    <property type="match status" value="1"/>
</dbReference>
<dbReference type="EMBL" id="AAPE02035189">
    <property type="status" value="NOT_ANNOTATED_CDS"/>
    <property type="molecule type" value="Genomic_DNA"/>
</dbReference>
<proteinExistence type="predicted"/>
<dbReference type="InParanoid" id="G1NUD4"/>
<evidence type="ECO:0000259" key="14">
    <source>
        <dbReference type="PROSITE" id="PS50222"/>
    </source>
</evidence>
<dbReference type="GO" id="GO:0005813">
    <property type="term" value="C:centrosome"/>
    <property type="evidence" value="ECO:0007669"/>
    <property type="project" value="UniProtKB-SubCell"/>
</dbReference>
<evidence type="ECO:0000256" key="13">
    <source>
        <dbReference type="SAM" id="MobiDB-lite"/>
    </source>
</evidence>
<keyword evidence="7" id="KW-0106">Calcium</keyword>
<reference evidence="15" key="2">
    <citation type="submission" date="2025-08" db="UniProtKB">
        <authorList>
            <consortium name="Ensembl"/>
        </authorList>
    </citation>
    <scope>IDENTIFICATION</scope>
</reference>
<evidence type="ECO:0000256" key="6">
    <source>
        <dbReference type="ARBA" id="ARBA00022737"/>
    </source>
</evidence>
<dbReference type="Pfam" id="PF13499">
    <property type="entry name" value="EF-hand_7"/>
    <property type="match status" value="1"/>
</dbReference>
<dbReference type="PANTHER" id="PTHR18905:SF12">
    <property type="entry name" value="NINEIN-LIKE PROTEIN"/>
    <property type="match status" value="1"/>
</dbReference>
<feature type="coiled-coil region" evidence="12">
    <location>
        <begin position="386"/>
        <end position="517"/>
    </location>
</feature>
<keyword evidence="16" id="KW-1185">Reference proteome</keyword>
<evidence type="ECO:0000256" key="7">
    <source>
        <dbReference type="ARBA" id="ARBA00022837"/>
    </source>
</evidence>
<feature type="coiled-coil region" evidence="12">
    <location>
        <begin position="1283"/>
        <end position="1399"/>
    </location>
</feature>
<dbReference type="EMBL" id="AAPE02035191">
    <property type="status" value="NOT_ANNOTATED_CDS"/>
    <property type="molecule type" value="Genomic_DNA"/>
</dbReference>
<reference evidence="15" key="3">
    <citation type="submission" date="2025-09" db="UniProtKB">
        <authorList>
            <consortium name="Ensembl"/>
        </authorList>
    </citation>
    <scope>IDENTIFICATION</scope>
</reference>
<feature type="domain" description="EF-hand" evidence="14">
    <location>
        <begin position="8"/>
        <end position="43"/>
    </location>
</feature>
<dbReference type="STRING" id="59463.ENSMLUP00000000827"/>
<dbReference type="InterPro" id="IPR011992">
    <property type="entry name" value="EF-hand-dom_pair"/>
</dbReference>
<keyword evidence="9 12" id="KW-0175">Coiled coil</keyword>
<dbReference type="CDD" id="cd00051">
    <property type="entry name" value="EFh"/>
    <property type="match status" value="1"/>
</dbReference>
<feature type="coiled-coil region" evidence="12">
    <location>
        <begin position="626"/>
        <end position="696"/>
    </location>
</feature>
<dbReference type="Gene3D" id="1.10.238.10">
    <property type="entry name" value="EF-hand"/>
    <property type="match status" value="1"/>
</dbReference>
<keyword evidence="5" id="KW-0479">Metal-binding</keyword>
<dbReference type="GeneTree" id="ENSGT00660000095541"/>
<keyword evidence="8" id="KW-0832">Ubl conjugation</keyword>
<evidence type="ECO:0000256" key="11">
    <source>
        <dbReference type="ARBA" id="ARBA00071185"/>
    </source>
</evidence>
<dbReference type="InterPro" id="IPR002048">
    <property type="entry name" value="EF_hand_dom"/>
</dbReference>
<feature type="domain" description="EF-hand" evidence="14">
    <location>
        <begin position="233"/>
        <end position="268"/>
    </location>
</feature>
<organism evidence="15 16">
    <name type="scientific">Myotis lucifugus</name>
    <name type="common">Little brown bat</name>
    <dbReference type="NCBI Taxonomy" id="59463"/>
    <lineage>
        <taxon>Eukaryota</taxon>
        <taxon>Metazoa</taxon>
        <taxon>Chordata</taxon>
        <taxon>Craniata</taxon>
        <taxon>Vertebrata</taxon>
        <taxon>Euteleostomi</taxon>
        <taxon>Mammalia</taxon>
        <taxon>Eutheria</taxon>
        <taxon>Laurasiatheria</taxon>
        <taxon>Chiroptera</taxon>
        <taxon>Yangochiroptera</taxon>
        <taxon>Vespertilionidae</taxon>
        <taxon>Myotis</taxon>
    </lineage>
</organism>
<dbReference type="eggNOG" id="ENOG502R2VA">
    <property type="taxonomic scope" value="Eukaryota"/>
</dbReference>
<dbReference type="EMBL" id="AAPE02035188">
    <property type="status" value="NOT_ANNOTATED_CDS"/>
    <property type="molecule type" value="Genomic_DNA"/>
</dbReference>
<accession>G1NUD4</accession>
<evidence type="ECO:0000256" key="8">
    <source>
        <dbReference type="ARBA" id="ARBA00022843"/>
    </source>
</evidence>
<dbReference type="OMA" id="SYHQGQV"/>
<dbReference type="Proteomes" id="UP000001074">
    <property type="component" value="Unassembled WGS sequence"/>
</dbReference>
<dbReference type="InterPro" id="IPR018247">
    <property type="entry name" value="EF_Hand_1_Ca_BS"/>
</dbReference>
<evidence type="ECO:0000256" key="2">
    <source>
        <dbReference type="ARBA" id="ARBA00022490"/>
    </source>
</evidence>
<evidence type="ECO:0000256" key="12">
    <source>
        <dbReference type="SAM" id="Coils"/>
    </source>
</evidence>
<keyword evidence="3" id="KW-0597">Phosphoprotein</keyword>
<dbReference type="FunFam" id="1.10.238.10:FF:000094">
    <property type="entry name" value="ninein isoform X7"/>
    <property type="match status" value="1"/>
</dbReference>
<dbReference type="FunFam" id="1.10.238.10:FF:000209">
    <property type="entry name" value="Ninein like"/>
    <property type="match status" value="1"/>
</dbReference>
<dbReference type="GO" id="GO:0034454">
    <property type="term" value="P:microtubule anchoring at centrosome"/>
    <property type="evidence" value="ECO:0007669"/>
    <property type="project" value="TreeGrafter"/>
</dbReference>
<dbReference type="SMART" id="SM00054">
    <property type="entry name" value="EFh"/>
    <property type="match status" value="3"/>
</dbReference>
<dbReference type="GO" id="GO:0005509">
    <property type="term" value="F:calcium ion binding"/>
    <property type="evidence" value="ECO:0007669"/>
    <property type="project" value="InterPro"/>
</dbReference>
<keyword evidence="6" id="KW-0677">Repeat</keyword>
<comment type="subcellular location">
    <subcellularLocation>
        <location evidence="1">Cytoplasm</location>
        <location evidence="1">Cytoskeleton</location>
        <location evidence="1">Microtubule organizing center</location>
        <location evidence="1">Centrosome</location>
    </subcellularLocation>
</comment>
<evidence type="ECO:0000313" key="16">
    <source>
        <dbReference type="Proteomes" id="UP000001074"/>
    </source>
</evidence>
<dbReference type="Ensembl" id="ENSMLUT00000000904.2">
    <property type="protein sequence ID" value="ENSMLUP00000000827.2"/>
    <property type="gene ID" value="ENSMLUG00000000892.2"/>
</dbReference>
<evidence type="ECO:0000256" key="9">
    <source>
        <dbReference type="ARBA" id="ARBA00023054"/>
    </source>
</evidence>
<reference evidence="15 16" key="1">
    <citation type="journal article" date="2011" name="Nature">
        <title>A high-resolution map of human evolutionary constraint using 29 mammals.</title>
        <authorList>
            <person name="Lindblad-Toh K."/>
            <person name="Garber M."/>
            <person name="Zuk O."/>
            <person name="Lin M.F."/>
            <person name="Parker B.J."/>
            <person name="Washietl S."/>
            <person name="Kheradpour P."/>
            <person name="Ernst J."/>
            <person name="Jordan G."/>
            <person name="Mauceli E."/>
            <person name="Ward L.D."/>
            <person name="Lowe C.B."/>
            <person name="Holloway A.K."/>
            <person name="Clamp M."/>
            <person name="Gnerre S."/>
            <person name="Alfoldi J."/>
            <person name="Beal K."/>
            <person name="Chang J."/>
            <person name="Clawson H."/>
            <person name="Cuff J."/>
            <person name="Di Palma F."/>
            <person name="Fitzgerald S."/>
            <person name="Flicek P."/>
            <person name="Guttman M."/>
            <person name="Hubisz M.J."/>
            <person name="Jaffe D.B."/>
            <person name="Jungreis I."/>
            <person name="Kent W.J."/>
            <person name="Kostka D."/>
            <person name="Lara M."/>
            <person name="Martins A.L."/>
            <person name="Massingham T."/>
            <person name="Moltke I."/>
            <person name="Raney B.J."/>
            <person name="Rasmussen M.D."/>
            <person name="Robinson J."/>
            <person name="Stark A."/>
            <person name="Vilella A.J."/>
            <person name="Wen J."/>
            <person name="Xie X."/>
            <person name="Zody M.C."/>
            <person name="Baldwin J."/>
            <person name="Bloom T."/>
            <person name="Chin C.W."/>
            <person name="Heiman D."/>
            <person name="Nicol R."/>
            <person name="Nusbaum C."/>
            <person name="Young S."/>
            <person name="Wilkinson J."/>
            <person name="Worley K.C."/>
            <person name="Kovar C.L."/>
            <person name="Muzny D.M."/>
            <person name="Gibbs R.A."/>
            <person name="Cree A."/>
            <person name="Dihn H.H."/>
            <person name="Fowler G."/>
            <person name="Jhangiani S."/>
            <person name="Joshi V."/>
            <person name="Lee S."/>
            <person name="Lewis L.R."/>
            <person name="Nazareth L.V."/>
            <person name="Okwuonu G."/>
            <person name="Santibanez J."/>
            <person name="Warren W.C."/>
            <person name="Mardis E.R."/>
            <person name="Weinstock G.M."/>
            <person name="Wilson R.K."/>
            <person name="Delehaunty K."/>
            <person name="Dooling D."/>
            <person name="Fronik C."/>
            <person name="Fulton L."/>
            <person name="Fulton B."/>
            <person name="Graves T."/>
            <person name="Minx P."/>
            <person name="Sodergren E."/>
            <person name="Birney E."/>
            <person name="Margulies E.H."/>
            <person name="Herrero J."/>
            <person name="Green E.D."/>
            <person name="Haussler D."/>
            <person name="Siepel A."/>
            <person name="Goldman N."/>
            <person name="Pollard K.S."/>
            <person name="Pedersen J.S."/>
            <person name="Lander E.S."/>
            <person name="Kellis M."/>
        </authorList>
    </citation>
    <scope>NUCLEOTIDE SEQUENCE [LARGE SCALE GENOMIC DNA]</scope>
</reference>
<feature type="coiled-coil region" evidence="12">
    <location>
        <begin position="551"/>
        <end position="578"/>
    </location>
</feature>
<evidence type="ECO:0000256" key="3">
    <source>
        <dbReference type="ARBA" id="ARBA00022553"/>
    </source>
</evidence>
<protein>
    <recommendedName>
        <fullName evidence="11">Ninein-like protein</fullName>
    </recommendedName>
</protein>
<evidence type="ECO:0000313" key="15">
    <source>
        <dbReference type="Ensembl" id="ENSMLUP00000000827.2"/>
    </source>
</evidence>